<dbReference type="Pfam" id="PF03167">
    <property type="entry name" value="UDG"/>
    <property type="match status" value="1"/>
</dbReference>
<proteinExistence type="predicted"/>
<gene>
    <name evidence="2" type="ORF">SDC9_185831</name>
</gene>
<accession>A0A645HH71</accession>
<dbReference type="InterPro" id="IPR005122">
    <property type="entry name" value="Uracil-DNA_glycosylase-like"/>
</dbReference>
<reference evidence="2" key="1">
    <citation type="submission" date="2019-08" db="EMBL/GenBank/DDBJ databases">
        <authorList>
            <person name="Kucharzyk K."/>
            <person name="Murdoch R.W."/>
            <person name="Higgins S."/>
            <person name="Loffler F."/>
        </authorList>
    </citation>
    <scope>NUCLEOTIDE SEQUENCE</scope>
</reference>
<name>A0A645HH71_9ZZZZ</name>
<evidence type="ECO:0000259" key="1">
    <source>
        <dbReference type="Pfam" id="PF03167"/>
    </source>
</evidence>
<dbReference type="EMBL" id="VSSQ01093456">
    <property type="protein sequence ID" value="MPN38307.1"/>
    <property type="molecule type" value="Genomic_DNA"/>
</dbReference>
<comment type="caution">
    <text evidence="2">The sequence shown here is derived from an EMBL/GenBank/DDBJ whole genome shotgun (WGS) entry which is preliminary data.</text>
</comment>
<dbReference type="NCBIfam" id="TIGR04274">
    <property type="entry name" value="hypoxanDNAglyco"/>
    <property type="match status" value="1"/>
</dbReference>
<dbReference type="InterPro" id="IPR026353">
    <property type="entry name" value="Hypoxan-DNA_Glyclase"/>
</dbReference>
<dbReference type="Gene3D" id="3.40.470.10">
    <property type="entry name" value="Uracil-DNA glycosylase-like domain"/>
    <property type="match status" value="1"/>
</dbReference>
<dbReference type="CDD" id="cd10032">
    <property type="entry name" value="UDG-F6_HDG"/>
    <property type="match status" value="1"/>
</dbReference>
<feature type="domain" description="Uracil-DNA glycosylase-like" evidence="1">
    <location>
        <begin position="2"/>
        <end position="133"/>
    </location>
</feature>
<sequence>MPSVKSREVGFYYGHPQNRFWRVLAGVFNESVPNDIQGRKDFLLAHRVALWDVVSSCEIIGSSDASIKAVTANDIKGVLDKCPIARIYANGRTAEKLYLRHVRPITGVDIIELPSTSPANAAARLQELVRVWSVIRS</sequence>
<protein>
    <recommendedName>
        <fullName evidence="1">Uracil-DNA glycosylase-like domain-containing protein</fullName>
    </recommendedName>
</protein>
<dbReference type="SUPFAM" id="SSF52141">
    <property type="entry name" value="Uracil-DNA glycosylase-like"/>
    <property type="match status" value="1"/>
</dbReference>
<evidence type="ECO:0000313" key="2">
    <source>
        <dbReference type="EMBL" id="MPN38307.1"/>
    </source>
</evidence>
<organism evidence="2">
    <name type="scientific">bioreactor metagenome</name>
    <dbReference type="NCBI Taxonomy" id="1076179"/>
    <lineage>
        <taxon>unclassified sequences</taxon>
        <taxon>metagenomes</taxon>
        <taxon>ecological metagenomes</taxon>
    </lineage>
</organism>
<dbReference type="InterPro" id="IPR036895">
    <property type="entry name" value="Uracil-DNA_glycosylase-like_sf"/>
</dbReference>
<dbReference type="AlphaFoldDB" id="A0A645HH71"/>